<dbReference type="GO" id="GO:0003855">
    <property type="term" value="F:3-dehydroquinate dehydratase activity"/>
    <property type="evidence" value="ECO:0007669"/>
    <property type="project" value="UniProtKB-UniRule"/>
</dbReference>
<dbReference type="EMBL" id="MPRK01000052">
    <property type="protein sequence ID" value="OOZ41794.1"/>
    <property type="molecule type" value="Genomic_DNA"/>
</dbReference>
<reference evidence="12 13" key="1">
    <citation type="submission" date="2016-11" db="EMBL/GenBank/DDBJ databases">
        <title>Mixed transmission modes and dynamic genome evolution in an obligate animal-bacterial symbiosis.</title>
        <authorList>
            <person name="Russell S.L."/>
            <person name="Corbett-Detig R.B."/>
            <person name="Cavanaugh C.M."/>
        </authorList>
    </citation>
    <scope>NUCLEOTIDE SEQUENCE [LARGE SCALE GENOMIC DNA]</scope>
    <source>
        <strain evidence="12">Sp-SM6</strain>
    </source>
</reference>
<comment type="caution">
    <text evidence="12">The sequence shown here is derived from an EMBL/GenBank/DDBJ whole genome shotgun (WGS) entry which is preliminary data.</text>
</comment>
<evidence type="ECO:0000256" key="1">
    <source>
        <dbReference type="ARBA" id="ARBA00001864"/>
    </source>
</evidence>
<evidence type="ECO:0000313" key="12">
    <source>
        <dbReference type="EMBL" id="OOZ41794.1"/>
    </source>
</evidence>
<dbReference type="Proteomes" id="UP000190198">
    <property type="component" value="Unassembled WGS sequence"/>
</dbReference>
<dbReference type="OrthoDB" id="9790793at2"/>
<dbReference type="Pfam" id="PF01220">
    <property type="entry name" value="DHquinase_II"/>
    <property type="match status" value="1"/>
</dbReference>
<dbReference type="AlphaFoldDB" id="A0A1T2L9S7"/>
<evidence type="ECO:0000256" key="6">
    <source>
        <dbReference type="ARBA" id="ARBA00012060"/>
    </source>
</evidence>
<evidence type="ECO:0000256" key="11">
    <source>
        <dbReference type="PIRSR" id="PIRSR001399-3"/>
    </source>
</evidence>
<gene>
    <name evidence="8" type="primary">aroQ</name>
    <name evidence="12" type="ORF">BOW52_04110</name>
</gene>
<keyword evidence="8" id="KW-0057">Aromatic amino acid biosynthesis</keyword>
<dbReference type="InterPro" id="IPR018509">
    <property type="entry name" value="DHquinase_II_CS"/>
</dbReference>
<proteinExistence type="inferred from homology"/>
<comment type="function">
    <text evidence="2 8">Catalyzes a trans-dehydration via an enolate intermediate.</text>
</comment>
<keyword evidence="7 8" id="KW-0456">Lyase</keyword>
<dbReference type="UniPathway" id="UPA00053">
    <property type="reaction ID" value="UER00086"/>
</dbReference>
<dbReference type="PROSITE" id="PS01029">
    <property type="entry name" value="DEHYDROQUINASE_II"/>
    <property type="match status" value="1"/>
</dbReference>
<feature type="binding site" evidence="8 10">
    <location>
        <position position="88"/>
    </location>
    <ligand>
        <name>substrate</name>
    </ligand>
</feature>
<dbReference type="NCBIfam" id="NF003804">
    <property type="entry name" value="PRK05395.1-1"/>
    <property type="match status" value="1"/>
</dbReference>
<dbReference type="RefSeq" id="WP_078476571.1">
    <property type="nucleotide sequence ID" value="NZ_MPRK01000052.1"/>
</dbReference>
<feature type="binding site" evidence="8 10">
    <location>
        <position position="75"/>
    </location>
    <ligand>
        <name>substrate</name>
    </ligand>
</feature>
<evidence type="ECO:0000256" key="8">
    <source>
        <dbReference type="HAMAP-Rule" id="MF_00169"/>
    </source>
</evidence>
<dbReference type="EC" id="4.2.1.10" evidence="6 8"/>
<dbReference type="GO" id="GO:0019631">
    <property type="term" value="P:quinate catabolic process"/>
    <property type="evidence" value="ECO:0007669"/>
    <property type="project" value="TreeGrafter"/>
</dbReference>
<evidence type="ECO:0000256" key="4">
    <source>
        <dbReference type="ARBA" id="ARBA00011037"/>
    </source>
</evidence>
<organism evidence="12 13">
    <name type="scientific">Solemya elarraichensis gill symbiont</name>
    <dbReference type="NCBI Taxonomy" id="1918949"/>
    <lineage>
        <taxon>Bacteria</taxon>
        <taxon>Pseudomonadati</taxon>
        <taxon>Pseudomonadota</taxon>
        <taxon>Gammaproteobacteria</taxon>
        <taxon>sulfur-oxidizing symbionts</taxon>
    </lineage>
</organism>
<dbReference type="Gene3D" id="3.40.50.9100">
    <property type="entry name" value="Dehydroquinase, class II"/>
    <property type="match status" value="1"/>
</dbReference>
<feature type="site" description="Transition state stabilizer" evidence="8 11">
    <location>
        <position position="18"/>
    </location>
</feature>
<sequence length="146" mass="15770">MAKILVLNGPNLNLLGKREPDIYGSETLADIEKRLTGLASESADQVDFLQSNSEVGLLQRVHKASEDGTDFIIINPGAFTHTSIALRDALLGVDIPFIEVHLSNVHSRETFRQQSYLSDIAVGVITGLGSQGYELALAAAQKQINP</sequence>
<protein>
    <recommendedName>
        <fullName evidence="6 8">3-dehydroquinate dehydratase</fullName>
        <shortName evidence="8">3-dehydroquinase</shortName>
        <ecNumber evidence="6 8">4.2.1.10</ecNumber>
    </recommendedName>
    <alternativeName>
        <fullName evidence="8">Type II DHQase</fullName>
    </alternativeName>
</protein>
<dbReference type="NCBIfam" id="NF003807">
    <property type="entry name" value="PRK05395.1-4"/>
    <property type="match status" value="1"/>
</dbReference>
<evidence type="ECO:0000256" key="2">
    <source>
        <dbReference type="ARBA" id="ARBA00003924"/>
    </source>
</evidence>
<dbReference type="HAMAP" id="MF_00169">
    <property type="entry name" value="AroQ"/>
    <property type="match status" value="1"/>
</dbReference>
<keyword evidence="8" id="KW-0028">Amino-acid biosynthesis</keyword>
<evidence type="ECO:0000256" key="5">
    <source>
        <dbReference type="ARBA" id="ARBA00011193"/>
    </source>
</evidence>
<accession>A0A1T2L9S7</accession>
<feature type="active site" description="Proton donor" evidence="8 9">
    <location>
        <position position="101"/>
    </location>
</feature>
<name>A0A1T2L9S7_9GAMM</name>
<dbReference type="PANTHER" id="PTHR21272">
    <property type="entry name" value="CATABOLIC 3-DEHYDROQUINASE"/>
    <property type="match status" value="1"/>
</dbReference>
<comment type="subunit">
    <text evidence="5 8">Homododecamer.</text>
</comment>
<keyword evidence="13" id="KW-1185">Reference proteome</keyword>
<feature type="binding site" evidence="8 10">
    <location>
        <begin position="102"/>
        <end position="103"/>
    </location>
    <ligand>
        <name>substrate</name>
    </ligand>
</feature>
<dbReference type="CDD" id="cd00466">
    <property type="entry name" value="DHQase_II"/>
    <property type="match status" value="1"/>
</dbReference>
<dbReference type="NCBIfam" id="NF003805">
    <property type="entry name" value="PRK05395.1-2"/>
    <property type="match status" value="1"/>
</dbReference>
<evidence type="ECO:0000256" key="7">
    <source>
        <dbReference type="ARBA" id="ARBA00023239"/>
    </source>
</evidence>
<dbReference type="NCBIfam" id="NF003806">
    <property type="entry name" value="PRK05395.1-3"/>
    <property type="match status" value="1"/>
</dbReference>
<dbReference type="SUPFAM" id="SSF52304">
    <property type="entry name" value="Type II 3-dehydroquinate dehydratase"/>
    <property type="match status" value="1"/>
</dbReference>
<comment type="similarity">
    <text evidence="4 8">Belongs to the type-II 3-dehydroquinase family.</text>
</comment>
<dbReference type="GO" id="GO:0008652">
    <property type="term" value="P:amino acid biosynthetic process"/>
    <property type="evidence" value="ECO:0007669"/>
    <property type="project" value="UniProtKB-KW"/>
</dbReference>
<dbReference type="GO" id="GO:0009423">
    <property type="term" value="P:chorismate biosynthetic process"/>
    <property type="evidence" value="ECO:0007669"/>
    <property type="project" value="UniProtKB-UniRule"/>
</dbReference>
<feature type="binding site" evidence="8 10">
    <location>
        <position position="112"/>
    </location>
    <ligand>
        <name>substrate</name>
    </ligand>
</feature>
<dbReference type="InterPro" id="IPR001874">
    <property type="entry name" value="DHquinase_II"/>
</dbReference>
<dbReference type="PIRSF" id="PIRSF001399">
    <property type="entry name" value="DHquinase_II"/>
    <property type="match status" value="1"/>
</dbReference>
<dbReference type="PANTHER" id="PTHR21272:SF3">
    <property type="entry name" value="CATABOLIC 3-DEHYDROQUINASE"/>
    <property type="match status" value="1"/>
</dbReference>
<evidence type="ECO:0000256" key="9">
    <source>
        <dbReference type="PIRSR" id="PIRSR001399-1"/>
    </source>
</evidence>
<feature type="binding site" evidence="8 10">
    <location>
        <position position="81"/>
    </location>
    <ligand>
        <name>substrate</name>
    </ligand>
</feature>
<evidence type="ECO:0000313" key="13">
    <source>
        <dbReference type="Proteomes" id="UP000190198"/>
    </source>
</evidence>
<feature type="active site" description="Proton acceptor" evidence="8 9">
    <location>
        <position position="23"/>
    </location>
</feature>
<dbReference type="InterPro" id="IPR036441">
    <property type="entry name" value="DHquinase_II_sf"/>
</dbReference>
<evidence type="ECO:0000256" key="10">
    <source>
        <dbReference type="PIRSR" id="PIRSR001399-2"/>
    </source>
</evidence>
<evidence type="ECO:0000256" key="3">
    <source>
        <dbReference type="ARBA" id="ARBA00004902"/>
    </source>
</evidence>
<comment type="pathway">
    <text evidence="3 8">Metabolic intermediate biosynthesis; chorismate biosynthesis; chorismate from D-erythrose 4-phosphate and phosphoenolpyruvate: step 3/7.</text>
</comment>
<comment type="catalytic activity">
    <reaction evidence="1 8">
        <text>3-dehydroquinate = 3-dehydroshikimate + H2O</text>
        <dbReference type="Rhea" id="RHEA:21096"/>
        <dbReference type="ChEBI" id="CHEBI:15377"/>
        <dbReference type="ChEBI" id="CHEBI:16630"/>
        <dbReference type="ChEBI" id="CHEBI:32364"/>
        <dbReference type="EC" id="4.2.1.10"/>
    </reaction>
</comment>
<dbReference type="NCBIfam" id="TIGR01088">
    <property type="entry name" value="aroQ"/>
    <property type="match status" value="1"/>
</dbReference>
<dbReference type="GO" id="GO:0009073">
    <property type="term" value="P:aromatic amino acid family biosynthetic process"/>
    <property type="evidence" value="ECO:0007669"/>
    <property type="project" value="UniProtKB-KW"/>
</dbReference>